<evidence type="ECO:0000313" key="3">
    <source>
        <dbReference type="EMBL" id="GAA2000745.1"/>
    </source>
</evidence>
<accession>A0ABN2T7Z8</accession>
<dbReference type="InterPro" id="IPR024983">
    <property type="entry name" value="CHAT_dom"/>
</dbReference>
<protein>
    <recommendedName>
        <fullName evidence="2">CHAT domain-containing protein</fullName>
    </recommendedName>
</protein>
<feature type="domain" description="CHAT" evidence="2">
    <location>
        <begin position="608"/>
        <end position="916"/>
    </location>
</feature>
<evidence type="ECO:0000313" key="4">
    <source>
        <dbReference type="Proteomes" id="UP001499854"/>
    </source>
</evidence>
<dbReference type="Proteomes" id="UP001499854">
    <property type="component" value="Unassembled WGS sequence"/>
</dbReference>
<dbReference type="InterPro" id="IPR008928">
    <property type="entry name" value="6-hairpin_glycosidase_sf"/>
</dbReference>
<name>A0ABN2T7Z8_9ACTN</name>
<feature type="compositionally biased region" description="Polar residues" evidence="1">
    <location>
        <begin position="675"/>
        <end position="688"/>
    </location>
</feature>
<gene>
    <name evidence="3" type="ORF">GCM10009838_77910</name>
</gene>
<feature type="region of interest" description="Disordered" evidence="1">
    <location>
        <begin position="658"/>
        <end position="690"/>
    </location>
</feature>
<sequence>MTGREELVAFVERAMALLDLLGRTGDPRYAAAAVEVLRSARGIDSPDARLYSMYLNMFSFALIRLYELSGDEAVIEEAVHVSRSAVVIVDPDDPEHFGRMTNVCLTTRMRFEHSGERRWVEEAVAAGRTAVANLPRETGFRDAALSALAMALVTQYQNTGERSSLDEAETVAREAAERGSPHDHNYPGFLSNLATVLRLQYERSNRTDVLEEAVLLQRQAVAAAPVHHQFGPAVLSVLGDLLEELAHATGRAELRAESVRVRRTALAAAPPGAVGRAGLLHALGCALRLEFGDTGRPETIHEAVRLQREAVQATPASDHRRGVILLNLALTLLALHRHEPDAALVQQAAGHLTEAGTLRSARPHERIVAYRHLAMLPDPSRPPQQAVDALRAAIDLLPLAAPRPMRRADRQTALGRLAGLPGQCAAAALDAGQPELAVELLEQTRGILASSIFENRIGDVTRLAAHPGLAEEFVRLREEIAALDSRDDRGPAGPPSADDLQHAYESWDGLLARIRSQEGLADFLARPDARGIADCGPLVYLTSDLASRTDALILRADADPVVEVVPLPGVTGEVLMRRSADFIMACTTATRPGASLREAVEAQTGIAEVLAWLWDEVAEPVLDALGFTAEPEEPEDWPRVWWCPVGLFSLLPIHAAGRRRPSGPDGGPMSDPSGTSRPSGTSDPTGTSGAVLDRVISSTTTTGFALAQAHARPPADNSRLLIVSAPDALPDAPLPGVVREAGELLASVPQAVLLHDPDADTILTALPQTALVHFACHAVAVWDDPLSSRFLLRRGETDPMTVQRIMARSLRGVELAYLSACSTSGSLWQVALADEAIHITSAFQLAGYRTVIGTLWPVDDAVAQQVADGFYRALTRDRTGAPDPSLAAAALHHQLRRLRAEYPLSPTLWAPFLHTGI</sequence>
<organism evidence="3 4">
    <name type="scientific">Catenulispora subtropica</name>
    <dbReference type="NCBI Taxonomy" id="450798"/>
    <lineage>
        <taxon>Bacteria</taxon>
        <taxon>Bacillati</taxon>
        <taxon>Actinomycetota</taxon>
        <taxon>Actinomycetes</taxon>
        <taxon>Catenulisporales</taxon>
        <taxon>Catenulisporaceae</taxon>
        <taxon>Catenulispora</taxon>
    </lineage>
</organism>
<evidence type="ECO:0000256" key="1">
    <source>
        <dbReference type="SAM" id="MobiDB-lite"/>
    </source>
</evidence>
<reference evidence="3 4" key="1">
    <citation type="journal article" date="2019" name="Int. J. Syst. Evol. Microbiol.">
        <title>The Global Catalogue of Microorganisms (GCM) 10K type strain sequencing project: providing services to taxonomists for standard genome sequencing and annotation.</title>
        <authorList>
            <consortium name="The Broad Institute Genomics Platform"/>
            <consortium name="The Broad Institute Genome Sequencing Center for Infectious Disease"/>
            <person name="Wu L."/>
            <person name="Ma J."/>
        </authorList>
    </citation>
    <scope>NUCLEOTIDE SEQUENCE [LARGE SCALE GENOMIC DNA]</scope>
    <source>
        <strain evidence="3 4">JCM 16013</strain>
    </source>
</reference>
<dbReference type="InterPro" id="IPR011990">
    <property type="entry name" value="TPR-like_helical_dom_sf"/>
</dbReference>
<dbReference type="SUPFAM" id="SSF48208">
    <property type="entry name" value="Six-hairpin glycosidases"/>
    <property type="match status" value="1"/>
</dbReference>
<dbReference type="RefSeq" id="WP_344662232.1">
    <property type="nucleotide sequence ID" value="NZ_BAAAQM010000069.1"/>
</dbReference>
<dbReference type="EMBL" id="BAAAQM010000069">
    <property type="protein sequence ID" value="GAA2000745.1"/>
    <property type="molecule type" value="Genomic_DNA"/>
</dbReference>
<dbReference type="Gene3D" id="1.25.40.10">
    <property type="entry name" value="Tetratricopeptide repeat domain"/>
    <property type="match status" value="1"/>
</dbReference>
<evidence type="ECO:0000259" key="2">
    <source>
        <dbReference type="Pfam" id="PF12770"/>
    </source>
</evidence>
<dbReference type="Pfam" id="PF12770">
    <property type="entry name" value="CHAT"/>
    <property type="match status" value="1"/>
</dbReference>
<comment type="caution">
    <text evidence="3">The sequence shown here is derived from an EMBL/GenBank/DDBJ whole genome shotgun (WGS) entry which is preliminary data.</text>
</comment>
<keyword evidence="4" id="KW-1185">Reference proteome</keyword>
<proteinExistence type="predicted"/>